<reference evidence="3 4" key="1">
    <citation type="submission" date="2022-06" db="EMBL/GenBank/DDBJ databases">
        <authorList>
            <person name="So Y."/>
        </authorList>
    </citation>
    <scope>NUCLEOTIDE SEQUENCE [LARGE SCALE GENOMIC DNA]</scope>
    <source>
        <strain evidence="3 4">STR3</strain>
    </source>
</reference>
<feature type="chain" id="PRO_5046546392" description="Lipoprotein" evidence="2">
    <location>
        <begin position="29"/>
        <end position="181"/>
    </location>
</feature>
<gene>
    <name evidence="3" type="ORF">NCI01_15365</name>
</gene>
<organism evidence="3 4">
    <name type="scientific">Nocardioides pinisoli</name>
    <dbReference type="NCBI Taxonomy" id="2950279"/>
    <lineage>
        <taxon>Bacteria</taxon>
        <taxon>Bacillati</taxon>
        <taxon>Actinomycetota</taxon>
        <taxon>Actinomycetes</taxon>
        <taxon>Propionibacteriales</taxon>
        <taxon>Nocardioidaceae</taxon>
        <taxon>Nocardioides</taxon>
    </lineage>
</organism>
<feature type="signal peptide" evidence="2">
    <location>
        <begin position="1"/>
        <end position="28"/>
    </location>
</feature>
<name>A0ABT1KZI5_9ACTN</name>
<dbReference type="RefSeq" id="WP_254182377.1">
    <property type="nucleotide sequence ID" value="NZ_JANARS010000006.1"/>
</dbReference>
<accession>A0ABT1KZI5</accession>
<keyword evidence="2" id="KW-0732">Signal</keyword>
<comment type="caution">
    <text evidence="3">The sequence shown here is derived from an EMBL/GenBank/DDBJ whole genome shotgun (WGS) entry which is preliminary data.</text>
</comment>
<keyword evidence="4" id="KW-1185">Reference proteome</keyword>
<evidence type="ECO:0000256" key="1">
    <source>
        <dbReference type="SAM" id="MobiDB-lite"/>
    </source>
</evidence>
<evidence type="ECO:0000256" key="2">
    <source>
        <dbReference type="SAM" id="SignalP"/>
    </source>
</evidence>
<feature type="region of interest" description="Disordered" evidence="1">
    <location>
        <begin position="33"/>
        <end position="62"/>
    </location>
</feature>
<proteinExistence type="predicted"/>
<sequence>MLTLFSGRHLMHVRRALAFALAVPALLAGCSDDPEPAPKIPEPTSSSPTPTPTELETPEAESPEAFVRRWVKAGDEMQVTGNVEAFRAISKGCQACADLIRTVQEVYGAGGSIEFGGSKITLLRRVGKEPPTFELDMQTPETIVRNAQDDVQDEYPAGTGKYVVTLAGRGDSWRVAHYARR</sequence>
<evidence type="ECO:0000313" key="4">
    <source>
        <dbReference type="Proteomes" id="UP001204524"/>
    </source>
</evidence>
<protein>
    <recommendedName>
        <fullName evidence="5">Lipoprotein</fullName>
    </recommendedName>
</protein>
<feature type="compositionally biased region" description="Low complexity" evidence="1">
    <location>
        <begin position="42"/>
        <end position="55"/>
    </location>
</feature>
<evidence type="ECO:0000313" key="3">
    <source>
        <dbReference type="EMBL" id="MCP3423182.1"/>
    </source>
</evidence>
<dbReference type="EMBL" id="JANARS010000006">
    <property type="protein sequence ID" value="MCP3423182.1"/>
    <property type="molecule type" value="Genomic_DNA"/>
</dbReference>
<dbReference type="Proteomes" id="UP001204524">
    <property type="component" value="Unassembled WGS sequence"/>
</dbReference>
<evidence type="ECO:0008006" key="5">
    <source>
        <dbReference type="Google" id="ProtNLM"/>
    </source>
</evidence>